<sequence length="254" mass="25425">MDQVCSELLAPANATTDSKDPKKLHYGCGVATTAQVNKVSSDLAALEPKVVAAVAQASSAQSALGQGSNQTAALRAQVAALNATLVALTAMTEGLMTNMASAADTGVITQQLEALAAADTRAAQRLASLAAANQTLGQDIARLKASQNQCTCGPELSAVNTTLEAIKSVQAADAAATALVNTTAESFKLAVADGAATISAINSSIIGLTAAIGNVSAIDLSIYAKIVDLATLDAATLGGVPAAQYLRARVPFDV</sequence>
<dbReference type="Proteomes" id="UP000054498">
    <property type="component" value="Unassembled WGS sequence"/>
</dbReference>
<gene>
    <name evidence="1" type="ORF">MNEG_5785</name>
</gene>
<organism evidence="1 2">
    <name type="scientific">Monoraphidium neglectum</name>
    <dbReference type="NCBI Taxonomy" id="145388"/>
    <lineage>
        <taxon>Eukaryota</taxon>
        <taxon>Viridiplantae</taxon>
        <taxon>Chlorophyta</taxon>
        <taxon>core chlorophytes</taxon>
        <taxon>Chlorophyceae</taxon>
        <taxon>CS clade</taxon>
        <taxon>Sphaeropleales</taxon>
        <taxon>Selenastraceae</taxon>
        <taxon>Monoraphidium</taxon>
    </lineage>
</organism>
<dbReference type="AlphaFoldDB" id="A0A0D2JTG6"/>
<evidence type="ECO:0000313" key="2">
    <source>
        <dbReference type="Proteomes" id="UP000054498"/>
    </source>
</evidence>
<reference evidence="1 2" key="1">
    <citation type="journal article" date="2013" name="BMC Genomics">
        <title>Reconstruction of the lipid metabolism for the microalga Monoraphidium neglectum from its genome sequence reveals characteristics suitable for biofuel production.</title>
        <authorList>
            <person name="Bogen C."/>
            <person name="Al-Dilaimi A."/>
            <person name="Albersmeier A."/>
            <person name="Wichmann J."/>
            <person name="Grundmann M."/>
            <person name="Rupp O."/>
            <person name="Lauersen K.J."/>
            <person name="Blifernez-Klassen O."/>
            <person name="Kalinowski J."/>
            <person name="Goesmann A."/>
            <person name="Mussgnug J.H."/>
            <person name="Kruse O."/>
        </authorList>
    </citation>
    <scope>NUCLEOTIDE SEQUENCE [LARGE SCALE GENOMIC DNA]</scope>
    <source>
        <strain evidence="1 2">SAG 48.87</strain>
    </source>
</reference>
<name>A0A0D2JTG6_9CHLO</name>
<protein>
    <submittedName>
        <fullName evidence="1">Uncharacterized protein</fullName>
    </submittedName>
</protein>
<dbReference type="EMBL" id="KK101104">
    <property type="protein sequence ID" value="KIZ02173.1"/>
    <property type="molecule type" value="Genomic_DNA"/>
</dbReference>
<accession>A0A0D2JTG6</accession>
<dbReference type="KEGG" id="mng:MNEG_5785"/>
<dbReference type="RefSeq" id="XP_013901192.1">
    <property type="nucleotide sequence ID" value="XM_014045738.1"/>
</dbReference>
<keyword evidence="2" id="KW-1185">Reference proteome</keyword>
<evidence type="ECO:0000313" key="1">
    <source>
        <dbReference type="EMBL" id="KIZ02173.1"/>
    </source>
</evidence>
<proteinExistence type="predicted"/>
<dbReference type="GeneID" id="25738662"/>